<reference evidence="2 3" key="1">
    <citation type="submission" date="2019-03" db="EMBL/GenBank/DDBJ databases">
        <title>First draft genome of Liparis tanakae, snailfish: a comprehensive survey of snailfish specific genes.</title>
        <authorList>
            <person name="Kim W."/>
            <person name="Song I."/>
            <person name="Jeong J.-H."/>
            <person name="Kim D."/>
            <person name="Kim S."/>
            <person name="Ryu S."/>
            <person name="Song J.Y."/>
            <person name="Lee S.K."/>
        </authorList>
    </citation>
    <scope>NUCLEOTIDE SEQUENCE [LARGE SCALE GENOMIC DNA]</scope>
    <source>
        <tissue evidence="2">Muscle</tissue>
    </source>
</reference>
<sequence>MVPCPRTWYLSRNTSGRLRYWCSSSSRRCFRVSSASPFCWLFTRLPLTAKASTMAWTQISSAWLTHCPQNSARLSGCIRLRSAATWEPRGTNDSGEPLVFWSWVSLETCNLTTTTCSFIPGLQLGPSASRSAESPVTMETEFRERPTAGASTPSPQSEAVANGLQELSLQPAPKLLPVRVRKDGRWLFFFLDPSNETCFYFSGPGMHTHCKTSTGGPVGLNLDMIGDYFLLRLTV</sequence>
<evidence type="ECO:0000256" key="1">
    <source>
        <dbReference type="SAM" id="MobiDB-lite"/>
    </source>
</evidence>
<dbReference type="Proteomes" id="UP000314294">
    <property type="component" value="Unassembled WGS sequence"/>
</dbReference>
<dbReference type="AlphaFoldDB" id="A0A4Z2GIA8"/>
<evidence type="ECO:0000313" key="2">
    <source>
        <dbReference type="EMBL" id="TNN53196.1"/>
    </source>
</evidence>
<dbReference type="OrthoDB" id="197676at2759"/>
<keyword evidence="3" id="KW-1185">Reference proteome</keyword>
<proteinExistence type="predicted"/>
<comment type="caution">
    <text evidence="2">The sequence shown here is derived from an EMBL/GenBank/DDBJ whole genome shotgun (WGS) entry which is preliminary data.</text>
</comment>
<dbReference type="EMBL" id="SRLO01000522">
    <property type="protein sequence ID" value="TNN53196.1"/>
    <property type="molecule type" value="Genomic_DNA"/>
</dbReference>
<name>A0A4Z2GIA8_9TELE</name>
<evidence type="ECO:0000313" key="3">
    <source>
        <dbReference type="Proteomes" id="UP000314294"/>
    </source>
</evidence>
<gene>
    <name evidence="2" type="ORF">EYF80_036557</name>
</gene>
<protein>
    <submittedName>
        <fullName evidence="2">Uncharacterized protein</fullName>
    </submittedName>
</protein>
<organism evidence="2 3">
    <name type="scientific">Liparis tanakae</name>
    <name type="common">Tanaka's snailfish</name>
    <dbReference type="NCBI Taxonomy" id="230148"/>
    <lineage>
        <taxon>Eukaryota</taxon>
        <taxon>Metazoa</taxon>
        <taxon>Chordata</taxon>
        <taxon>Craniata</taxon>
        <taxon>Vertebrata</taxon>
        <taxon>Euteleostomi</taxon>
        <taxon>Actinopterygii</taxon>
        <taxon>Neopterygii</taxon>
        <taxon>Teleostei</taxon>
        <taxon>Neoteleostei</taxon>
        <taxon>Acanthomorphata</taxon>
        <taxon>Eupercaria</taxon>
        <taxon>Perciformes</taxon>
        <taxon>Cottioidei</taxon>
        <taxon>Cottales</taxon>
        <taxon>Liparidae</taxon>
        <taxon>Liparis</taxon>
    </lineage>
</organism>
<feature type="region of interest" description="Disordered" evidence="1">
    <location>
        <begin position="127"/>
        <end position="160"/>
    </location>
</feature>
<feature type="compositionally biased region" description="Polar residues" evidence="1">
    <location>
        <begin position="149"/>
        <end position="159"/>
    </location>
</feature>
<accession>A0A4Z2GIA8</accession>